<keyword evidence="9" id="KW-0732">Signal</keyword>
<proteinExistence type="inferred from homology"/>
<keyword evidence="2 7" id="KW-0812">Transmembrane</keyword>
<keyword evidence="6 7" id="KW-0961">Cell wall biogenesis/degradation</keyword>
<gene>
    <name evidence="7" type="primary">mltG</name>
    <name evidence="10" type="ORF">A176_000281</name>
</gene>
<dbReference type="InterPro" id="IPR003770">
    <property type="entry name" value="MLTG-like"/>
</dbReference>
<organism evidence="10 11">
    <name type="scientific">Pseudomyxococcus hansupus</name>
    <dbReference type="NCBI Taxonomy" id="1297742"/>
    <lineage>
        <taxon>Bacteria</taxon>
        <taxon>Pseudomonadati</taxon>
        <taxon>Myxococcota</taxon>
        <taxon>Myxococcia</taxon>
        <taxon>Myxococcales</taxon>
        <taxon>Cystobacterineae</taxon>
        <taxon>Myxococcaceae</taxon>
        <taxon>Pseudomyxococcus</taxon>
    </lineage>
</organism>
<feature type="region of interest" description="Disordered" evidence="8">
    <location>
        <begin position="271"/>
        <end position="292"/>
    </location>
</feature>
<feature type="signal peptide" evidence="9">
    <location>
        <begin position="1"/>
        <end position="22"/>
    </location>
</feature>
<dbReference type="Proteomes" id="UP000009026">
    <property type="component" value="Chromosome"/>
</dbReference>
<keyword evidence="4 7" id="KW-0472">Membrane</keyword>
<comment type="catalytic activity">
    <reaction evidence="7">
        <text>a peptidoglycan chain = a peptidoglycan chain with N-acetyl-1,6-anhydromuramyl-[peptide] at the reducing end + a peptidoglycan chain with N-acetylglucosamine at the non-reducing end.</text>
        <dbReference type="EC" id="4.2.2.29"/>
    </reaction>
</comment>
<protein>
    <recommendedName>
        <fullName evidence="7">Endolytic murein transglycosylase</fullName>
        <ecNumber evidence="7">4.2.2.29</ecNumber>
    </recommendedName>
    <alternativeName>
        <fullName evidence="7">Peptidoglycan lytic transglycosylase</fullName>
    </alternativeName>
    <alternativeName>
        <fullName evidence="7">Peptidoglycan polymerization terminase</fullName>
    </alternativeName>
</protein>
<feature type="chain" id="PRO_5005212777" description="Endolytic murein transglycosylase" evidence="9">
    <location>
        <begin position="23"/>
        <end position="339"/>
    </location>
</feature>
<comment type="function">
    <text evidence="7">Functions as a peptidoglycan terminase that cleaves nascent peptidoglycan strands endolytically to terminate their elongation.</text>
</comment>
<dbReference type="GO" id="GO:0005886">
    <property type="term" value="C:plasma membrane"/>
    <property type="evidence" value="ECO:0007669"/>
    <property type="project" value="UniProtKB-UniRule"/>
</dbReference>
<dbReference type="EC" id="4.2.2.29" evidence="7"/>
<dbReference type="Pfam" id="PF02618">
    <property type="entry name" value="YceG"/>
    <property type="match status" value="1"/>
</dbReference>
<dbReference type="GO" id="GO:0009252">
    <property type="term" value="P:peptidoglycan biosynthetic process"/>
    <property type="evidence" value="ECO:0007669"/>
    <property type="project" value="UniProtKB-UniRule"/>
</dbReference>
<accession>A0A0H4WKW3</accession>
<evidence type="ECO:0000256" key="5">
    <source>
        <dbReference type="ARBA" id="ARBA00023239"/>
    </source>
</evidence>
<feature type="site" description="Important for catalytic activity" evidence="7">
    <location>
        <position position="223"/>
    </location>
</feature>
<evidence type="ECO:0000256" key="7">
    <source>
        <dbReference type="HAMAP-Rule" id="MF_02065"/>
    </source>
</evidence>
<evidence type="ECO:0000256" key="4">
    <source>
        <dbReference type="ARBA" id="ARBA00023136"/>
    </source>
</evidence>
<dbReference type="RefSeq" id="WP_002633275.1">
    <property type="nucleotide sequence ID" value="NZ_CP012109.1"/>
</dbReference>
<evidence type="ECO:0000256" key="1">
    <source>
        <dbReference type="ARBA" id="ARBA00022475"/>
    </source>
</evidence>
<dbReference type="CDD" id="cd08010">
    <property type="entry name" value="MltG_like"/>
    <property type="match status" value="1"/>
</dbReference>
<dbReference type="Gene3D" id="3.30.1490.480">
    <property type="entry name" value="Endolytic murein transglycosylase"/>
    <property type="match status" value="1"/>
</dbReference>
<evidence type="ECO:0000256" key="8">
    <source>
        <dbReference type="SAM" id="MobiDB-lite"/>
    </source>
</evidence>
<evidence type="ECO:0000313" key="10">
    <source>
        <dbReference type="EMBL" id="AKQ63369.1"/>
    </source>
</evidence>
<dbReference type="GO" id="GO:0008932">
    <property type="term" value="F:lytic endotransglycosylase activity"/>
    <property type="evidence" value="ECO:0007669"/>
    <property type="project" value="UniProtKB-UniRule"/>
</dbReference>
<dbReference type="KEGG" id="mym:A176_000281"/>
<dbReference type="NCBIfam" id="TIGR00247">
    <property type="entry name" value="endolytic transglycosylase MltG"/>
    <property type="match status" value="1"/>
</dbReference>
<evidence type="ECO:0000256" key="9">
    <source>
        <dbReference type="SAM" id="SignalP"/>
    </source>
</evidence>
<keyword evidence="5 7" id="KW-0456">Lyase</keyword>
<reference evidence="10 11" key="1">
    <citation type="journal article" date="2016" name="PLoS ONE">
        <title>Complete Genome Sequence and Comparative Genomics of a Novel Myxobacterium Myxococcus hansupus.</title>
        <authorList>
            <person name="Sharma G."/>
            <person name="Narwani T."/>
            <person name="Subramanian S."/>
        </authorList>
    </citation>
    <scope>NUCLEOTIDE SEQUENCE [LARGE SCALE GENOMIC DNA]</scope>
    <source>
        <strain evidence="11">mixupus</strain>
    </source>
</reference>
<dbReference type="eggNOG" id="COG1559">
    <property type="taxonomic scope" value="Bacteria"/>
</dbReference>
<keyword evidence="11" id="KW-1185">Reference proteome</keyword>
<evidence type="ECO:0000256" key="2">
    <source>
        <dbReference type="ARBA" id="ARBA00022692"/>
    </source>
</evidence>
<evidence type="ECO:0000313" key="11">
    <source>
        <dbReference type="Proteomes" id="UP000009026"/>
    </source>
</evidence>
<name>A0A0H4WKW3_9BACT</name>
<evidence type="ECO:0000256" key="3">
    <source>
        <dbReference type="ARBA" id="ARBA00022989"/>
    </source>
</evidence>
<keyword evidence="1 7" id="KW-1003">Cell membrane</keyword>
<dbReference type="PANTHER" id="PTHR30518">
    <property type="entry name" value="ENDOLYTIC MUREIN TRANSGLYCOSYLASE"/>
    <property type="match status" value="1"/>
</dbReference>
<dbReference type="PANTHER" id="PTHR30518:SF2">
    <property type="entry name" value="ENDOLYTIC MUREIN TRANSGLYCOSYLASE"/>
    <property type="match status" value="1"/>
</dbReference>
<dbReference type="HAMAP" id="MF_02065">
    <property type="entry name" value="MltG"/>
    <property type="match status" value="1"/>
</dbReference>
<dbReference type="EMBL" id="CP012109">
    <property type="protein sequence ID" value="AKQ63369.1"/>
    <property type="molecule type" value="Genomic_DNA"/>
</dbReference>
<comment type="similarity">
    <text evidence="7">Belongs to the transglycosylase MltG family.</text>
</comment>
<keyword evidence="3 7" id="KW-1133">Transmembrane helix</keyword>
<dbReference type="OrthoDB" id="9814591at2"/>
<sequence length="339" mass="37492">MKRILWVLGAAFVLLAASGAGAFFWFEQQAHAAAAPPGADVVEFTVPKGATGRGLGTLLASQGLIRDARVWRWHLFRRGGFAPKAGRHEISPSMTLAELATELEDNPIPEDVPFVVVEGWRLRDTDAALAAAGHIKAGAYIAAASKPQDFTAPFPLPSTGTLEGYLYPETYGVIPGKFDVKALIQRQIDAFAQRFYAPNRDGITKSGRTLHEVVVMASMLEREEPLPDQRPLVAGILWKRVDKGFPLGVDATSRYELAQWNDRGAFLKRLRDPQDPYNTRHKKGLPPGPIGAPTVASLQAAMAPKPSEYWYYLHDAQRILRPSRNAEEHEALRRKYNVY</sequence>
<evidence type="ECO:0000256" key="6">
    <source>
        <dbReference type="ARBA" id="ARBA00023316"/>
    </source>
</evidence>
<dbReference type="STRING" id="1297742.A176_000281"/>
<dbReference type="GO" id="GO:0071555">
    <property type="term" value="P:cell wall organization"/>
    <property type="evidence" value="ECO:0007669"/>
    <property type="project" value="UniProtKB-KW"/>
</dbReference>
<dbReference type="AlphaFoldDB" id="A0A0H4WKW3"/>
<dbReference type="PATRIC" id="fig|1297742.4.peg.289"/>